<keyword evidence="1" id="KW-1133">Transmembrane helix</keyword>
<evidence type="ECO:0000259" key="2">
    <source>
        <dbReference type="Pfam" id="PF06725"/>
    </source>
</evidence>
<evidence type="ECO:0000256" key="1">
    <source>
        <dbReference type="SAM" id="Phobius"/>
    </source>
</evidence>
<keyword evidence="1" id="KW-0812">Transmembrane</keyword>
<dbReference type="GO" id="GO:0009254">
    <property type="term" value="P:peptidoglycan turnover"/>
    <property type="evidence" value="ECO:0007669"/>
    <property type="project" value="InterPro"/>
</dbReference>
<reference evidence="3" key="1">
    <citation type="journal article" date="2021" name="Proc. Natl. Acad. Sci. U.S.A.">
        <title>A Catalog of Tens of Thousands of Viruses from Human Metagenomes Reveals Hidden Associations with Chronic Diseases.</title>
        <authorList>
            <person name="Tisza M.J."/>
            <person name="Buck C.B."/>
        </authorList>
    </citation>
    <scope>NUCLEOTIDE SEQUENCE</scope>
    <source>
        <strain evidence="3">CtBeL15</strain>
    </source>
</reference>
<sequence length="209" mass="23499">MTKREQIVYKTMSENIARAGEFGLCPGPFVAMRAEYRRVVRREQTHFLLEFMLLTLLIFALIAPWRASAETPHTVLRVEWGEDTDSRDTIVEEDPDESERILEAIKAKSNVLEDCIITGYCADCVEKYAHMNQDEFGRVLTASGQWAYPGSCVATDPDVIPTGSTVIIGDKTYIALDAGVIGKHVDILMTHEEAAVAGVRRETVWWCEE</sequence>
<dbReference type="EMBL" id="BK016176">
    <property type="protein sequence ID" value="DAG00002.1"/>
    <property type="molecule type" value="Genomic_DNA"/>
</dbReference>
<protein>
    <submittedName>
        <fullName evidence="3">3D containing protein</fullName>
    </submittedName>
</protein>
<dbReference type="GO" id="GO:0019867">
    <property type="term" value="C:outer membrane"/>
    <property type="evidence" value="ECO:0007669"/>
    <property type="project" value="InterPro"/>
</dbReference>
<accession>A0A8S5UZS3</accession>
<organism evidence="3">
    <name type="scientific">Siphoviridae sp. ctBeL15</name>
    <dbReference type="NCBI Taxonomy" id="2825374"/>
    <lineage>
        <taxon>Viruses</taxon>
        <taxon>Duplodnaviria</taxon>
        <taxon>Heunggongvirae</taxon>
        <taxon>Uroviricota</taxon>
        <taxon>Caudoviricetes</taxon>
    </lineage>
</organism>
<name>A0A8S5UZS3_9CAUD</name>
<dbReference type="Pfam" id="PF06725">
    <property type="entry name" value="3D"/>
    <property type="match status" value="1"/>
</dbReference>
<dbReference type="InterPro" id="IPR059180">
    <property type="entry name" value="3D_YorM"/>
</dbReference>
<feature type="domain" description="3D" evidence="2">
    <location>
        <begin position="151"/>
        <end position="202"/>
    </location>
</feature>
<proteinExistence type="predicted"/>
<feature type="transmembrane region" description="Helical" evidence="1">
    <location>
        <begin position="47"/>
        <end position="65"/>
    </location>
</feature>
<dbReference type="CDD" id="cd14667">
    <property type="entry name" value="3D_containing_proteins"/>
    <property type="match status" value="1"/>
</dbReference>
<keyword evidence="1" id="KW-0472">Membrane</keyword>
<evidence type="ECO:0000313" key="3">
    <source>
        <dbReference type="EMBL" id="DAG00002.1"/>
    </source>
</evidence>
<dbReference type="InterPro" id="IPR010611">
    <property type="entry name" value="3D_dom"/>
</dbReference>
<dbReference type="GO" id="GO:0004553">
    <property type="term" value="F:hydrolase activity, hydrolyzing O-glycosyl compounds"/>
    <property type="evidence" value="ECO:0007669"/>
    <property type="project" value="InterPro"/>
</dbReference>